<name>A0ABW7W8B0_9NOCA</name>
<keyword evidence="4" id="KW-1185">Reference proteome</keyword>
<dbReference type="SUPFAM" id="SSF48452">
    <property type="entry name" value="TPR-like"/>
    <property type="match status" value="1"/>
</dbReference>
<accession>A0ABW7W8B0</accession>
<feature type="compositionally biased region" description="Basic and acidic residues" evidence="1">
    <location>
        <begin position="561"/>
        <end position="573"/>
    </location>
</feature>
<keyword evidence="2" id="KW-0812">Transmembrane</keyword>
<gene>
    <name evidence="3" type="ORF">ACH47G_01955</name>
</gene>
<evidence type="ECO:0000313" key="3">
    <source>
        <dbReference type="EMBL" id="MFI2319229.1"/>
    </source>
</evidence>
<organism evidence="3 4">
    <name type="scientific">Nocardia beijingensis</name>
    <dbReference type="NCBI Taxonomy" id="95162"/>
    <lineage>
        <taxon>Bacteria</taxon>
        <taxon>Bacillati</taxon>
        <taxon>Actinomycetota</taxon>
        <taxon>Actinomycetes</taxon>
        <taxon>Mycobacteriales</taxon>
        <taxon>Nocardiaceae</taxon>
        <taxon>Nocardia</taxon>
    </lineage>
</organism>
<evidence type="ECO:0000256" key="2">
    <source>
        <dbReference type="SAM" id="Phobius"/>
    </source>
</evidence>
<comment type="caution">
    <text evidence="3">The sequence shown here is derived from an EMBL/GenBank/DDBJ whole genome shotgun (WGS) entry which is preliminary data.</text>
</comment>
<evidence type="ECO:0000256" key="1">
    <source>
        <dbReference type="SAM" id="MobiDB-lite"/>
    </source>
</evidence>
<keyword evidence="2" id="KW-1133">Transmembrane helix</keyword>
<dbReference type="Proteomes" id="UP001611450">
    <property type="component" value="Unassembled WGS sequence"/>
</dbReference>
<keyword evidence="2" id="KW-0472">Membrane</keyword>
<proteinExistence type="predicted"/>
<dbReference type="RefSeq" id="WP_396945940.1">
    <property type="nucleotide sequence ID" value="NZ_JBIRXV010000001.1"/>
</dbReference>
<sequence length="580" mass="64400">MSASTDNTEPVGQTATPRSSIWLGFLGTASLVAYTVLFELVRTLVVNSFGENAVVQFFNGPLRWLSVLLIAAAATYALYRFARGYRTKVRTAREMDLIVGLIEPGPALADRRPRETAPPPRRVAALDGHHIAAVLRDLPVHDYETVALLAVLNAIRDTPGRLPLAREPSARTAAKLLEGLHRREILTEDGAQRWRVRQVPELPDRATVIAGPQWGAALTALLHHYADRAGRWAIALESRRFAVGARRWFQTEEPYLRTLVAACARQVNPPHSADPPDPGVDYPPAAVAHLIHLGNALDVWYARIGLEENGRGVADDLCALPETDELNRNLLLLRAGRLTERPRGYRPRRLSTSLAARWEHQAALRRLGGESPALDDVADQLETAWWLLPRDDVAGEVCALINLAVVHVRQGRLDAAQDRLELAESLTRSGLDPDGRAQTHETMGTMWWARGEPRRALRCWQLALTAYRALDDDLGIGRCLQHLGSVIVTDPDHATLLLPDDPPLTRTEALRQATGWLAEARRRHPAARHAEYYAAQAPSSLRADRGVRNALPSRRRTPPARIDRWPAAVEDHAHRPRIPQ</sequence>
<dbReference type="Gene3D" id="1.25.40.10">
    <property type="entry name" value="Tetratricopeptide repeat domain"/>
    <property type="match status" value="1"/>
</dbReference>
<feature type="region of interest" description="Disordered" evidence="1">
    <location>
        <begin position="546"/>
        <end position="580"/>
    </location>
</feature>
<dbReference type="InterPro" id="IPR011990">
    <property type="entry name" value="TPR-like_helical_dom_sf"/>
</dbReference>
<feature type="transmembrane region" description="Helical" evidence="2">
    <location>
        <begin position="61"/>
        <end position="79"/>
    </location>
</feature>
<protein>
    <submittedName>
        <fullName evidence="3">Tetratricopeptide repeat protein</fullName>
    </submittedName>
</protein>
<feature type="transmembrane region" description="Helical" evidence="2">
    <location>
        <begin position="21"/>
        <end position="41"/>
    </location>
</feature>
<evidence type="ECO:0000313" key="4">
    <source>
        <dbReference type="Proteomes" id="UP001611450"/>
    </source>
</evidence>
<dbReference type="EMBL" id="JBIRXV010000001">
    <property type="protein sequence ID" value="MFI2319229.1"/>
    <property type="molecule type" value="Genomic_DNA"/>
</dbReference>
<reference evidence="3 4" key="1">
    <citation type="submission" date="2024-10" db="EMBL/GenBank/DDBJ databases">
        <title>The Natural Products Discovery Center: Release of the First 8490 Sequenced Strains for Exploring Actinobacteria Biosynthetic Diversity.</title>
        <authorList>
            <person name="Kalkreuter E."/>
            <person name="Kautsar S.A."/>
            <person name="Yang D."/>
            <person name="Bader C.D."/>
            <person name="Teijaro C.N."/>
            <person name="Fluegel L."/>
            <person name="Davis C.M."/>
            <person name="Simpson J.R."/>
            <person name="Lauterbach L."/>
            <person name="Steele A.D."/>
            <person name="Gui C."/>
            <person name="Meng S."/>
            <person name="Li G."/>
            <person name="Viehrig K."/>
            <person name="Ye F."/>
            <person name="Su P."/>
            <person name="Kiefer A.F."/>
            <person name="Nichols A."/>
            <person name="Cepeda A.J."/>
            <person name="Yan W."/>
            <person name="Fan B."/>
            <person name="Jiang Y."/>
            <person name="Adhikari A."/>
            <person name="Zheng C.-J."/>
            <person name="Schuster L."/>
            <person name="Cowan T.M."/>
            <person name="Smanski M.J."/>
            <person name="Chevrette M.G."/>
            <person name="De Carvalho L.P.S."/>
            <person name="Shen B."/>
        </authorList>
    </citation>
    <scope>NUCLEOTIDE SEQUENCE [LARGE SCALE GENOMIC DNA]</scope>
    <source>
        <strain evidence="3 4">NPDC019626</strain>
    </source>
</reference>